<dbReference type="EMBL" id="DWWO01000063">
    <property type="protein sequence ID" value="HJC33916.1"/>
    <property type="molecule type" value="Genomic_DNA"/>
</dbReference>
<reference evidence="1" key="2">
    <citation type="submission" date="2021-04" db="EMBL/GenBank/DDBJ databases">
        <authorList>
            <person name="Gilroy R."/>
        </authorList>
    </citation>
    <scope>NUCLEOTIDE SEQUENCE</scope>
    <source>
        <strain evidence="1">ChiW19-954</strain>
    </source>
</reference>
<sequence>MKEKERIDYLPLGSIVILRGGVQKIVINARGLVTATTTPAGYFDYGGSLYPQGIIGDQILYFNHKDIAKVVFTGYTDDDDKMMVDNINEWYENSEFERIDTEEWNRQRRQERGEHK</sequence>
<reference evidence="1" key="1">
    <citation type="journal article" date="2021" name="PeerJ">
        <title>Extensive microbial diversity within the chicken gut microbiome revealed by metagenomics and culture.</title>
        <authorList>
            <person name="Gilroy R."/>
            <person name="Ravi A."/>
            <person name="Getino M."/>
            <person name="Pursley I."/>
            <person name="Horton D.L."/>
            <person name="Alikhan N.F."/>
            <person name="Baker D."/>
            <person name="Gharbi K."/>
            <person name="Hall N."/>
            <person name="Watson M."/>
            <person name="Adriaenssens E.M."/>
            <person name="Foster-Nyarko E."/>
            <person name="Jarju S."/>
            <person name="Secka A."/>
            <person name="Antonio M."/>
            <person name="Oren A."/>
            <person name="Chaudhuri R.R."/>
            <person name="La Ragione R."/>
            <person name="Hildebrand F."/>
            <person name="Pallen M.J."/>
        </authorList>
    </citation>
    <scope>NUCLEOTIDE SEQUENCE</scope>
    <source>
        <strain evidence="1">ChiW19-954</strain>
    </source>
</reference>
<dbReference type="AlphaFoldDB" id="A0A9D2STV9"/>
<protein>
    <submittedName>
        <fullName evidence="1">DUF4176 domain-containing protein</fullName>
    </submittedName>
</protein>
<comment type="caution">
    <text evidence="1">The sequence shown here is derived from an EMBL/GenBank/DDBJ whole genome shotgun (WGS) entry which is preliminary data.</text>
</comment>
<evidence type="ECO:0000313" key="1">
    <source>
        <dbReference type="EMBL" id="HJC33916.1"/>
    </source>
</evidence>
<organism evidence="1 2">
    <name type="scientific">Candidatus Mediterraneibacter faecipullorum</name>
    <dbReference type="NCBI Taxonomy" id="2838670"/>
    <lineage>
        <taxon>Bacteria</taxon>
        <taxon>Bacillati</taxon>
        <taxon>Bacillota</taxon>
        <taxon>Clostridia</taxon>
        <taxon>Lachnospirales</taxon>
        <taxon>Lachnospiraceae</taxon>
        <taxon>Mediterraneibacter</taxon>
    </lineage>
</organism>
<dbReference type="Proteomes" id="UP000823890">
    <property type="component" value="Unassembled WGS sequence"/>
</dbReference>
<dbReference type="InterPro" id="IPR025233">
    <property type="entry name" value="DUF4176"/>
</dbReference>
<proteinExistence type="predicted"/>
<name>A0A9D2STV9_9FIRM</name>
<evidence type="ECO:0000313" key="2">
    <source>
        <dbReference type="Proteomes" id="UP000823890"/>
    </source>
</evidence>
<dbReference type="Pfam" id="PF13780">
    <property type="entry name" value="DUF4176"/>
    <property type="match status" value="1"/>
</dbReference>
<accession>A0A9D2STV9</accession>
<gene>
    <name evidence="1" type="ORF">H9758_04905</name>
</gene>